<keyword evidence="5" id="KW-0326">Glycosidase</keyword>
<name>A0A1H0VN46_9BACI</name>
<dbReference type="PROSITE" id="PS50022">
    <property type="entry name" value="FA58C_3"/>
    <property type="match status" value="1"/>
</dbReference>
<dbReference type="Gene3D" id="2.60.120.260">
    <property type="entry name" value="Galactose-binding domain-like"/>
    <property type="match status" value="1"/>
</dbReference>
<gene>
    <name evidence="8" type="ORF">SAMN05216565_10782</name>
</gene>
<evidence type="ECO:0000256" key="6">
    <source>
        <dbReference type="PIRSR" id="PIRSR606710-2"/>
    </source>
</evidence>
<dbReference type="GO" id="GO:0045493">
    <property type="term" value="P:xylan catabolic process"/>
    <property type="evidence" value="ECO:0007669"/>
    <property type="project" value="UniProtKB-KW"/>
</dbReference>
<feature type="site" description="Important for catalytic activity, responsible for pKa modulation of the active site Glu and correct orientation of both the proton donor and substrate" evidence="6">
    <location>
        <position position="135"/>
    </location>
</feature>
<evidence type="ECO:0000256" key="5">
    <source>
        <dbReference type="ARBA" id="ARBA00023295"/>
    </source>
</evidence>
<dbReference type="InterPro" id="IPR052176">
    <property type="entry name" value="Glycosyl_Hydrlase_43_Enz"/>
</dbReference>
<evidence type="ECO:0000256" key="3">
    <source>
        <dbReference type="ARBA" id="ARBA00022801"/>
    </source>
</evidence>
<organism evidence="8 9">
    <name type="scientific">Litchfieldia salsa</name>
    <dbReference type="NCBI Taxonomy" id="930152"/>
    <lineage>
        <taxon>Bacteria</taxon>
        <taxon>Bacillati</taxon>
        <taxon>Bacillota</taxon>
        <taxon>Bacilli</taxon>
        <taxon>Bacillales</taxon>
        <taxon>Bacillaceae</taxon>
        <taxon>Litchfieldia</taxon>
    </lineage>
</organism>
<dbReference type="InterPro" id="IPR023296">
    <property type="entry name" value="Glyco_hydro_beta-prop_sf"/>
</dbReference>
<protein>
    <submittedName>
        <fullName evidence="8">Glycosyl hydrolases family 43</fullName>
    </submittedName>
</protein>
<keyword evidence="2" id="KW-0858">Xylan degradation</keyword>
<dbReference type="Pfam" id="PF04616">
    <property type="entry name" value="Glyco_hydro_43"/>
    <property type="match status" value="2"/>
</dbReference>
<dbReference type="SUPFAM" id="SSF49785">
    <property type="entry name" value="Galactose-binding domain-like"/>
    <property type="match status" value="1"/>
</dbReference>
<dbReference type="InterPro" id="IPR000421">
    <property type="entry name" value="FA58C"/>
</dbReference>
<dbReference type="PANTHER" id="PTHR43772:SF2">
    <property type="entry name" value="PUTATIVE (AFU_ORTHOLOGUE AFUA_2G04480)-RELATED"/>
    <property type="match status" value="1"/>
</dbReference>
<dbReference type="SUPFAM" id="SSF75005">
    <property type="entry name" value="Arabinanase/levansucrase/invertase"/>
    <property type="match status" value="1"/>
</dbReference>
<keyword evidence="4" id="KW-0119">Carbohydrate metabolism</keyword>
<feature type="domain" description="F5/8 type C" evidence="7">
    <location>
        <begin position="361"/>
        <end position="523"/>
    </location>
</feature>
<dbReference type="AlphaFoldDB" id="A0A1H0VN46"/>
<evidence type="ECO:0000313" key="9">
    <source>
        <dbReference type="Proteomes" id="UP000199159"/>
    </source>
</evidence>
<dbReference type="InterPro" id="IPR006710">
    <property type="entry name" value="Glyco_hydro_43"/>
</dbReference>
<evidence type="ECO:0000256" key="4">
    <source>
        <dbReference type="ARBA" id="ARBA00023277"/>
    </source>
</evidence>
<dbReference type="PANTHER" id="PTHR43772">
    <property type="entry name" value="ENDO-1,4-BETA-XYLANASE"/>
    <property type="match status" value="1"/>
</dbReference>
<dbReference type="CDD" id="cd08982">
    <property type="entry name" value="GH43-like"/>
    <property type="match status" value="1"/>
</dbReference>
<dbReference type="InterPro" id="IPR008979">
    <property type="entry name" value="Galactose-bd-like_sf"/>
</dbReference>
<dbReference type="Proteomes" id="UP000199159">
    <property type="component" value="Unassembled WGS sequence"/>
</dbReference>
<evidence type="ECO:0000259" key="7">
    <source>
        <dbReference type="PROSITE" id="PS50022"/>
    </source>
</evidence>
<dbReference type="Gene3D" id="2.115.10.20">
    <property type="entry name" value="Glycosyl hydrolase domain, family 43"/>
    <property type="match status" value="1"/>
</dbReference>
<evidence type="ECO:0000313" key="8">
    <source>
        <dbReference type="EMBL" id="SDP79701.1"/>
    </source>
</evidence>
<keyword evidence="3 8" id="KW-0378">Hydrolase</keyword>
<keyword evidence="9" id="KW-1185">Reference proteome</keyword>
<comment type="similarity">
    <text evidence="1">Belongs to the glycosyl hydrolase 43 family.</text>
</comment>
<dbReference type="STRING" id="930152.SAMN05216565_10782"/>
<keyword evidence="2" id="KW-0624">Polysaccharide degradation</keyword>
<evidence type="ECO:0000256" key="2">
    <source>
        <dbReference type="ARBA" id="ARBA00022651"/>
    </source>
</evidence>
<proteinExistence type="inferred from homology"/>
<sequence>MIIKTKSIDERDDLRMSYVCNPINMEYKYQFYSLQGGRNAVAREAADPSLILYKGIYFLFPSMTTGFLSSDNLTDWEFHELTNVPVYDYAPDVRVIGEYIYFSASKNHSNCSFYRTNDPINGKFEEIEGTFPFWDPNLFVDDDGKIYFYWGCSNVAPLYGVELDPDDMKPKTSPIELIFGNPKELGFERIGENHIKPKVSEVELESKVQAYVKKMPDITEEQITTLRMYLSNDNPYIEGAWVDKHNGKYYLQYSCPGTQYNVYADGVYVSDRPLGPFKLAKNNPYSYKPGGFMPGAGHGSTMEDKFGNLWHASTMRISVNHNFERRIGLWTAGFDEDGELFCNQRYGDWPMKIEQGKMDPWSNPEWMLLSYRKPVTASSFIEGKDALNVTDENVQTWWKADSNKSGEWLEVDLQQNCDVRAIQLNFADDLMNLTLPEGATLQGEGTMIRYIDERQHFTRWLVEGSLDGKEYFVIENKEDAKTDLSHDLIVKEGGLKVRYIRCTVKELPYNQNACISGLRVFGKGEGELPKQATGVKLERQSELDLSVEWKDIGAVGYNVLWGFAPDKLYHSYMVLGSNEVTIGALIKAQPVYVRVDSFNEQGITEGEIMKVEEFNNTTL</sequence>
<dbReference type="GO" id="GO:0004553">
    <property type="term" value="F:hydrolase activity, hydrolyzing O-glycosyl compounds"/>
    <property type="evidence" value="ECO:0007669"/>
    <property type="project" value="InterPro"/>
</dbReference>
<accession>A0A1H0VN46</accession>
<reference evidence="9" key="1">
    <citation type="submission" date="2016-10" db="EMBL/GenBank/DDBJ databases">
        <authorList>
            <person name="Varghese N."/>
            <person name="Submissions S."/>
        </authorList>
    </citation>
    <scope>NUCLEOTIDE SEQUENCE [LARGE SCALE GENOMIC DNA]</scope>
    <source>
        <strain evidence="9">IBRC-M10078</strain>
    </source>
</reference>
<dbReference type="EMBL" id="FNJU01000007">
    <property type="protein sequence ID" value="SDP79701.1"/>
    <property type="molecule type" value="Genomic_DNA"/>
</dbReference>
<evidence type="ECO:0000256" key="1">
    <source>
        <dbReference type="ARBA" id="ARBA00009865"/>
    </source>
</evidence>